<evidence type="ECO:0000256" key="10">
    <source>
        <dbReference type="SAM" id="MobiDB-lite"/>
    </source>
</evidence>
<dbReference type="PROSITE" id="PS00138">
    <property type="entry name" value="SUBTILASE_SER"/>
    <property type="match status" value="1"/>
</dbReference>
<evidence type="ECO:0000256" key="11">
    <source>
        <dbReference type="SAM" id="SignalP"/>
    </source>
</evidence>
<dbReference type="InterPro" id="IPR013783">
    <property type="entry name" value="Ig-like_fold"/>
</dbReference>
<gene>
    <name evidence="15" type="ORF">FALBO_5992</name>
</gene>
<dbReference type="InterPro" id="IPR023828">
    <property type="entry name" value="Peptidase_S8_Ser-AS"/>
</dbReference>
<reference evidence="15 16" key="1">
    <citation type="submission" date="2020-01" db="EMBL/GenBank/DDBJ databases">
        <title>Identification and distribution of gene clusters putatively required for synthesis of sphingolipid metabolism inhibitors in phylogenetically diverse species of the filamentous fungus Fusarium.</title>
        <authorList>
            <person name="Kim H.-S."/>
            <person name="Busman M."/>
            <person name="Brown D.W."/>
            <person name="Divon H."/>
            <person name="Uhlig S."/>
            <person name="Proctor R.H."/>
        </authorList>
    </citation>
    <scope>NUCLEOTIDE SEQUENCE [LARGE SCALE GENOMIC DNA]</scope>
    <source>
        <strain evidence="15 16">NRRL 20459</strain>
    </source>
</reference>
<feature type="domain" description="Peptidase S8/S53" evidence="12">
    <location>
        <begin position="148"/>
        <end position="544"/>
    </location>
</feature>
<dbReference type="PROSITE" id="PS00137">
    <property type="entry name" value="SUBTILASE_HIS"/>
    <property type="match status" value="1"/>
</dbReference>
<evidence type="ECO:0000259" key="14">
    <source>
        <dbReference type="Pfam" id="PF06280"/>
    </source>
</evidence>
<keyword evidence="2" id="KW-0964">Secreted</keyword>
<dbReference type="CDD" id="cd02124">
    <property type="entry name" value="PA_PoS1_like"/>
    <property type="match status" value="1"/>
</dbReference>
<feature type="domain" description="PA" evidence="13">
    <location>
        <begin position="375"/>
        <end position="450"/>
    </location>
</feature>
<dbReference type="SUPFAM" id="SSF52743">
    <property type="entry name" value="Subtilisin-like"/>
    <property type="match status" value="1"/>
</dbReference>
<evidence type="ECO:0000256" key="7">
    <source>
        <dbReference type="PIRSR" id="PIRSR615500-1"/>
    </source>
</evidence>
<feature type="chain" id="PRO_5034232766" evidence="11">
    <location>
        <begin position="19"/>
        <end position="917"/>
    </location>
</feature>
<evidence type="ECO:0000256" key="4">
    <source>
        <dbReference type="ARBA" id="ARBA00022729"/>
    </source>
</evidence>
<feature type="active site" description="Charge relay system" evidence="7 8">
    <location>
        <position position="525"/>
    </location>
</feature>
<keyword evidence="2" id="KW-0134">Cell wall</keyword>
<sequence>MQLSRALLVLSCAASALARHGPLLRRAEDPTPAPAVNETDVDPKRFIVEFDEGTNPQTAANGLAKRPGVKVVKVFNSDVFQGACVETPKENLDSLKTEEPVIKAWQVKKITLAPIVPLQSFGKEAAGVNVSIHHMTGVDKLHADGVLGKGAVVAVVDTGVAYDHPALGGGFGPGFKIEGGYDLVGDGEWPEDEEKQPDEDPNDNLGHGTHVSGIIAGESDLFTGVAPEATLRVYKVFAKMDATTEDVLIDAFLKAYEDGADVITSSVGGLSGWSDNAWAVVASRLVDQGVVVTISAGNDGQAGAFAASSGSSGEHVLAIASVDADITPASTFNATFINDDEEERVNVPYMSPVEWYPSKVKDWPIIPLGLDTTVTDEACSPLSNGTHNFTSTVVLVRRGGCNFSQKQANLAAVGGTHILVYTNEMPIVSPSGVSPDGKIAMITREAGAAIIKTIKAGGNVTADFTDPPMKSVRGVINEESGGAPSYFTSVGATNDLYIKPDIAAPGGNILSAYLNDEYAVLSGTSMACPYVAGVAALYISKHGGRSTHGPDFAKDLAMRIISSGEDVRWHDGTGDSPDYGLMASVAQVGTGLVNATKVLDYSTSLSFTKFALNDTRYFNDEHTVEITNAGDEPVTYDFSFKGYGGLNAMNTDPETWGTPRMAWGEEILAAPQKMEPQISLPDAKVTVQPGETKKAKVSFKAPTGLEASKLPLYSGKIIITGSNDEIVGVPFMGLAADLGKDVGDIFDYPIGFPTITSTRDDIPIAEKSNFTFDLDPEVQDFPNLYSRINYGTRELRWDIFDDSWTEEQWAYPPAIGEAGYVGSATSWAKLAGKPFFNASIDDPSDLITLPMEDLPRDIVGLAGTELWWLGRLANGTQIAPGKYNMRFAALRPFGDPKTSESWDVFKTPVITVLPLEN</sequence>
<dbReference type="OrthoDB" id="10256524at2759"/>
<dbReference type="GO" id="GO:0004252">
    <property type="term" value="F:serine-type endopeptidase activity"/>
    <property type="evidence" value="ECO:0007669"/>
    <property type="project" value="UniProtKB-UniRule"/>
</dbReference>
<protein>
    <submittedName>
        <fullName evidence="15">Serine endopeptidase</fullName>
    </submittedName>
</protein>
<dbReference type="PANTHER" id="PTHR43806:SF66">
    <property type="entry name" value="SERIN ENDOPEPTIDASE"/>
    <property type="match status" value="1"/>
</dbReference>
<evidence type="ECO:0000256" key="5">
    <source>
        <dbReference type="ARBA" id="ARBA00022801"/>
    </source>
</evidence>
<dbReference type="PRINTS" id="PR00723">
    <property type="entry name" value="SUBTILISIN"/>
</dbReference>
<dbReference type="InterPro" id="IPR000209">
    <property type="entry name" value="Peptidase_S8/S53_dom"/>
</dbReference>
<evidence type="ECO:0000259" key="13">
    <source>
        <dbReference type="Pfam" id="PF02225"/>
    </source>
</evidence>
<evidence type="ECO:0000256" key="3">
    <source>
        <dbReference type="ARBA" id="ARBA00022670"/>
    </source>
</evidence>
<proteinExistence type="inferred from homology"/>
<evidence type="ECO:0000256" key="1">
    <source>
        <dbReference type="ARBA" id="ARBA00011073"/>
    </source>
</evidence>
<dbReference type="InterPro" id="IPR050131">
    <property type="entry name" value="Peptidase_S8_subtilisin-like"/>
</dbReference>
<evidence type="ECO:0000313" key="16">
    <source>
        <dbReference type="Proteomes" id="UP000554235"/>
    </source>
</evidence>
<dbReference type="InterPro" id="IPR010435">
    <property type="entry name" value="C5a/SBT2-like_Fn3"/>
</dbReference>
<comment type="similarity">
    <text evidence="1 8 9">Belongs to the peptidase S8 family.</text>
</comment>
<dbReference type="Proteomes" id="UP000554235">
    <property type="component" value="Unassembled WGS sequence"/>
</dbReference>
<evidence type="ECO:0000259" key="12">
    <source>
        <dbReference type="Pfam" id="PF00082"/>
    </source>
</evidence>
<dbReference type="Pfam" id="PF02225">
    <property type="entry name" value="PA"/>
    <property type="match status" value="1"/>
</dbReference>
<dbReference type="InterPro" id="IPR036852">
    <property type="entry name" value="Peptidase_S8/S53_dom_sf"/>
</dbReference>
<evidence type="ECO:0000313" key="15">
    <source>
        <dbReference type="EMBL" id="KAF4467133.1"/>
    </source>
</evidence>
<dbReference type="InterPro" id="IPR022398">
    <property type="entry name" value="Peptidase_S8_His-AS"/>
</dbReference>
<comment type="caution">
    <text evidence="15">The sequence shown here is derived from an EMBL/GenBank/DDBJ whole genome shotgun (WGS) entry which is preliminary data.</text>
</comment>
<dbReference type="Gene3D" id="3.50.30.30">
    <property type="match status" value="1"/>
</dbReference>
<keyword evidence="6 8" id="KW-0720">Serine protease</keyword>
<dbReference type="GO" id="GO:0016020">
    <property type="term" value="C:membrane"/>
    <property type="evidence" value="ECO:0007669"/>
    <property type="project" value="InterPro"/>
</dbReference>
<dbReference type="Pfam" id="PF06280">
    <property type="entry name" value="fn3_5"/>
    <property type="match status" value="1"/>
</dbReference>
<organism evidence="15 16">
    <name type="scientific">Fusarium albosuccineum</name>
    <dbReference type="NCBI Taxonomy" id="1237068"/>
    <lineage>
        <taxon>Eukaryota</taxon>
        <taxon>Fungi</taxon>
        <taxon>Dikarya</taxon>
        <taxon>Ascomycota</taxon>
        <taxon>Pezizomycotina</taxon>
        <taxon>Sordariomycetes</taxon>
        <taxon>Hypocreomycetidae</taxon>
        <taxon>Hypocreales</taxon>
        <taxon>Nectriaceae</taxon>
        <taxon>Fusarium</taxon>
        <taxon>Fusarium decemcellulare species complex</taxon>
    </lineage>
</organism>
<feature type="region of interest" description="Disordered" evidence="10">
    <location>
        <begin position="186"/>
        <end position="210"/>
    </location>
</feature>
<keyword evidence="4 11" id="KW-0732">Signal</keyword>
<evidence type="ECO:0000256" key="2">
    <source>
        <dbReference type="ARBA" id="ARBA00022512"/>
    </source>
</evidence>
<dbReference type="InterPro" id="IPR015500">
    <property type="entry name" value="Peptidase_S8_subtilisin-rel"/>
</dbReference>
<dbReference type="PROSITE" id="PS51892">
    <property type="entry name" value="SUBTILASE"/>
    <property type="match status" value="1"/>
</dbReference>
<dbReference type="AlphaFoldDB" id="A0A8H4PDR4"/>
<dbReference type="InterPro" id="IPR023827">
    <property type="entry name" value="Peptidase_S8_Asp-AS"/>
</dbReference>
<dbReference type="InterPro" id="IPR003137">
    <property type="entry name" value="PA_domain"/>
</dbReference>
<name>A0A8H4PDR4_9HYPO</name>
<dbReference type="Pfam" id="PF00082">
    <property type="entry name" value="Peptidase_S8"/>
    <property type="match status" value="1"/>
</dbReference>
<evidence type="ECO:0000256" key="6">
    <source>
        <dbReference type="ARBA" id="ARBA00022825"/>
    </source>
</evidence>
<feature type="active site" description="Charge relay system" evidence="7 8">
    <location>
        <position position="207"/>
    </location>
</feature>
<keyword evidence="16" id="KW-1185">Reference proteome</keyword>
<feature type="signal peptide" evidence="11">
    <location>
        <begin position="1"/>
        <end position="18"/>
    </location>
</feature>
<feature type="active site" description="Charge relay system" evidence="7 8">
    <location>
        <position position="157"/>
    </location>
</feature>
<feature type="compositionally biased region" description="Acidic residues" evidence="10">
    <location>
        <begin position="188"/>
        <end position="202"/>
    </location>
</feature>
<dbReference type="PROSITE" id="PS00136">
    <property type="entry name" value="SUBTILASE_ASP"/>
    <property type="match status" value="1"/>
</dbReference>
<accession>A0A8H4PDR4</accession>
<dbReference type="CDD" id="cd07489">
    <property type="entry name" value="Peptidases_S8_5"/>
    <property type="match status" value="1"/>
</dbReference>
<dbReference type="GO" id="GO:0006508">
    <property type="term" value="P:proteolysis"/>
    <property type="evidence" value="ECO:0007669"/>
    <property type="project" value="UniProtKB-KW"/>
</dbReference>
<dbReference type="Gene3D" id="3.40.50.200">
    <property type="entry name" value="Peptidase S8/S53 domain"/>
    <property type="match status" value="1"/>
</dbReference>
<evidence type="ECO:0000256" key="9">
    <source>
        <dbReference type="RuleBase" id="RU003355"/>
    </source>
</evidence>
<dbReference type="EMBL" id="JAADYS010000779">
    <property type="protein sequence ID" value="KAF4467133.1"/>
    <property type="molecule type" value="Genomic_DNA"/>
</dbReference>
<dbReference type="PANTHER" id="PTHR43806">
    <property type="entry name" value="PEPTIDASE S8"/>
    <property type="match status" value="1"/>
</dbReference>
<keyword evidence="5 8" id="KW-0378">Hydrolase</keyword>
<dbReference type="Gene3D" id="2.60.40.10">
    <property type="entry name" value="Immunoglobulins"/>
    <property type="match status" value="1"/>
</dbReference>
<dbReference type="InterPro" id="IPR034187">
    <property type="entry name" value="Peptidases_S8_5"/>
</dbReference>
<keyword evidence="3 8" id="KW-0645">Protease</keyword>
<evidence type="ECO:0000256" key="8">
    <source>
        <dbReference type="PROSITE-ProRule" id="PRU01240"/>
    </source>
</evidence>
<feature type="domain" description="C5a peptidase/Subtilisin-like protease SBT2-like Fn3-like" evidence="14">
    <location>
        <begin position="611"/>
        <end position="732"/>
    </location>
</feature>